<evidence type="ECO:0000256" key="10">
    <source>
        <dbReference type="SAM" id="MobiDB-lite"/>
    </source>
</evidence>
<keyword evidence="5 8" id="KW-0863">Zinc-finger</keyword>
<evidence type="ECO:0000256" key="2">
    <source>
        <dbReference type="ARBA" id="ARBA00010024"/>
    </source>
</evidence>
<evidence type="ECO:0000256" key="3">
    <source>
        <dbReference type="ARBA" id="ARBA00022723"/>
    </source>
</evidence>
<dbReference type="GO" id="GO:0006355">
    <property type="term" value="P:regulation of DNA-templated transcription"/>
    <property type="evidence" value="ECO:0007669"/>
    <property type="project" value="UniProtKB-ARBA"/>
</dbReference>
<keyword evidence="3" id="KW-0479">Metal-binding</keyword>
<keyword evidence="14" id="KW-1185">Reference proteome</keyword>
<dbReference type="PANTHER" id="PTHR31717:SF58">
    <property type="entry name" value="ZINC FINGER PROTEIN CONSTANS-LIKE 13"/>
    <property type="match status" value="1"/>
</dbReference>
<evidence type="ECO:0000256" key="8">
    <source>
        <dbReference type="PROSITE-ProRule" id="PRU00024"/>
    </source>
</evidence>
<sequence length="379" mass="43237">MTDSSELPNSSKNMQEKLSLCDFCGDLRAVLYCRADSAKLCLKCDHKVHSTNQLFTKHTRSVLCDACDSSPSSIFCSTHCSVLCQNCDWESHRISQSTVHDRRPVEGFIGCPSVAELLAIFGFDELGKKKKKKNDDKSDGLEESENFEFSDYLIWETPSVISLDDLISSDGSDHNFQATGFPPLPKNRNTVCGQRKEEILCQLREMVKLEPGCDQDKEDVEPSSGFQSLVPDRACRQLYTSFESKKEPTFYPLYETSAFQWCNDIGEDADESLPNTSYQSYLNTDCLVPDKDPEVDPTLHYDENKHETPSENPVVIEASHIIPKAVPPEFSSQHRDSAITRYKEKRKSRRYEKHIRYESRKVRAESRARIKGRFAKVDR</sequence>
<protein>
    <submittedName>
        <fullName evidence="13">B-box type zinc finger protein with CCT domain</fullName>
    </submittedName>
</protein>
<dbReference type="PANTHER" id="PTHR31717">
    <property type="entry name" value="ZINC FINGER PROTEIN CONSTANS-LIKE 10"/>
    <property type="match status" value="1"/>
</dbReference>
<evidence type="ECO:0000313" key="13">
    <source>
        <dbReference type="EMBL" id="KAK1354104.1"/>
    </source>
</evidence>
<dbReference type="Pfam" id="PF06203">
    <property type="entry name" value="CCT"/>
    <property type="match status" value="1"/>
</dbReference>
<dbReference type="PROSITE" id="PS50119">
    <property type="entry name" value="ZF_BBOX"/>
    <property type="match status" value="2"/>
</dbReference>
<keyword evidence="6" id="KW-0862">Zinc</keyword>
<evidence type="ECO:0000256" key="5">
    <source>
        <dbReference type="ARBA" id="ARBA00022771"/>
    </source>
</evidence>
<dbReference type="SMART" id="SM00336">
    <property type="entry name" value="BBOX"/>
    <property type="match status" value="1"/>
</dbReference>
<name>A0AAD8GTR3_9APIA</name>
<evidence type="ECO:0000256" key="1">
    <source>
        <dbReference type="ARBA" id="ARBA00004123"/>
    </source>
</evidence>
<evidence type="ECO:0000313" key="14">
    <source>
        <dbReference type="Proteomes" id="UP001237642"/>
    </source>
</evidence>
<organism evidence="13 14">
    <name type="scientific">Heracleum sosnowskyi</name>
    <dbReference type="NCBI Taxonomy" id="360622"/>
    <lineage>
        <taxon>Eukaryota</taxon>
        <taxon>Viridiplantae</taxon>
        <taxon>Streptophyta</taxon>
        <taxon>Embryophyta</taxon>
        <taxon>Tracheophyta</taxon>
        <taxon>Spermatophyta</taxon>
        <taxon>Magnoliopsida</taxon>
        <taxon>eudicotyledons</taxon>
        <taxon>Gunneridae</taxon>
        <taxon>Pentapetalae</taxon>
        <taxon>asterids</taxon>
        <taxon>campanulids</taxon>
        <taxon>Apiales</taxon>
        <taxon>Apiaceae</taxon>
        <taxon>Apioideae</taxon>
        <taxon>apioid superclade</taxon>
        <taxon>Tordylieae</taxon>
        <taxon>Tordyliinae</taxon>
        <taxon>Heracleum</taxon>
    </lineage>
</organism>
<feature type="compositionally biased region" description="Basic and acidic residues" evidence="10">
    <location>
        <begin position="332"/>
        <end position="342"/>
    </location>
</feature>
<gene>
    <name evidence="13" type="ORF">POM88_047360</name>
</gene>
<evidence type="ECO:0000256" key="7">
    <source>
        <dbReference type="ARBA" id="ARBA00023242"/>
    </source>
</evidence>
<accession>A0AAD8GTR3</accession>
<dbReference type="EMBL" id="JAUIZM010000011">
    <property type="protein sequence ID" value="KAK1354104.1"/>
    <property type="molecule type" value="Genomic_DNA"/>
</dbReference>
<comment type="subcellular location">
    <subcellularLocation>
        <location evidence="1 9">Nucleus</location>
    </subcellularLocation>
</comment>
<feature type="domain" description="B box-type" evidence="11">
    <location>
        <begin position="59"/>
        <end position="105"/>
    </location>
</feature>
<comment type="caution">
    <text evidence="13">The sequence shown here is derived from an EMBL/GenBank/DDBJ whole genome shotgun (WGS) entry which is preliminary data.</text>
</comment>
<feature type="domain" description="B box-type" evidence="11">
    <location>
        <begin position="16"/>
        <end position="63"/>
    </location>
</feature>
<dbReference type="AlphaFoldDB" id="A0AAD8GTR3"/>
<dbReference type="InterPro" id="IPR000315">
    <property type="entry name" value="Znf_B-box"/>
</dbReference>
<feature type="region of interest" description="Disordered" evidence="10">
    <location>
        <begin position="328"/>
        <end position="350"/>
    </location>
</feature>
<reference evidence="13" key="2">
    <citation type="submission" date="2023-05" db="EMBL/GenBank/DDBJ databases">
        <authorList>
            <person name="Schelkunov M.I."/>
        </authorList>
    </citation>
    <scope>NUCLEOTIDE SEQUENCE</scope>
    <source>
        <strain evidence="13">Hsosn_3</strain>
        <tissue evidence="13">Leaf</tissue>
    </source>
</reference>
<dbReference type="GO" id="GO:0005634">
    <property type="term" value="C:nucleus"/>
    <property type="evidence" value="ECO:0007669"/>
    <property type="project" value="UniProtKB-SubCell"/>
</dbReference>
<dbReference type="CDD" id="cd19821">
    <property type="entry name" value="Bbox1_BBX-like"/>
    <property type="match status" value="1"/>
</dbReference>
<comment type="similarity">
    <text evidence="2">Belongs to the CONSTANS family.</text>
</comment>
<dbReference type="Proteomes" id="UP001237642">
    <property type="component" value="Unassembled WGS sequence"/>
</dbReference>
<evidence type="ECO:0000259" key="11">
    <source>
        <dbReference type="PROSITE" id="PS50119"/>
    </source>
</evidence>
<evidence type="ECO:0000259" key="12">
    <source>
        <dbReference type="PROSITE" id="PS51017"/>
    </source>
</evidence>
<dbReference type="Pfam" id="PF00643">
    <property type="entry name" value="zf-B_box"/>
    <property type="match status" value="2"/>
</dbReference>
<dbReference type="InterPro" id="IPR010402">
    <property type="entry name" value="CCT_domain"/>
</dbReference>
<reference evidence="13" key="1">
    <citation type="submission" date="2023-02" db="EMBL/GenBank/DDBJ databases">
        <title>Genome of toxic invasive species Heracleum sosnowskyi carries increased number of genes despite the absence of recent whole-genome duplications.</title>
        <authorList>
            <person name="Schelkunov M."/>
            <person name="Shtratnikova V."/>
            <person name="Makarenko M."/>
            <person name="Klepikova A."/>
            <person name="Omelchenko D."/>
            <person name="Novikova G."/>
            <person name="Obukhova E."/>
            <person name="Bogdanov V."/>
            <person name="Penin A."/>
            <person name="Logacheva M."/>
        </authorList>
    </citation>
    <scope>NUCLEOTIDE SEQUENCE</scope>
    <source>
        <strain evidence="13">Hsosn_3</strain>
        <tissue evidence="13">Leaf</tissue>
    </source>
</reference>
<dbReference type="InterPro" id="IPR049808">
    <property type="entry name" value="CONSTANS-like_Bbox1"/>
</dbReference>
<evidence type="ECO:0000256" key="6">
    <source>
        <dbReference type="ARBA" id="ARBA00022833"/>
    </source>
</evidence>
<dbReference type="PROSITE" id="PS51017">
    <property type="entry name" value="CCT"/>
    <property type="match status" value="1"/>
</dbReference>
<proteinExistence type="inferred from homology"/>
<evidence type="ECO:0000256" key="9">
    <source>
        <dbReference type="PROSITE-ProRule" id="PRU00357"/>
    </source>
</evidence>
<dbReference type="GO" id="GO:0008270">
    <property type="term" value="F:zinc ion binding"/>
    <property type="evidence" value="ECO:0007669"/>
    <property type="project" value="UniProtKB-KW"/>
</dbReference>
<keyword evidence="7 9" id="KW-0539">Nucleus</keyword>
<evidence type="ECO:0000256" key="4">
    <source>
        <dbReference type="ARBA" id="ARBA00022737"/>
    </source>
</evidence>
<feature type="domain" description="CCT" evidence="12">
    <location>
        <begin position="335"/>
        <end position="377"/>
    </location>
</feature>
<keyword evidence="4" id="KW-0677">Repeat</keyword>